<evidence type="ECO:0000259" key="1">
    <source>
        <dbReference type="Pfam" id="PF04397"/>
    </source>
</evidence>
<evidence type="ECO:0000313" key="2">
    <source>
        <dbReference type="EMBL" id="MFB9325379.1"/>
    </source>
</evidence>
<evidence type="ECO:0000313" key="3">
    <source>
        <dbReference type="Proteomes" id="UP001589747"/>
    </source>
</evidence>
<dbReference type="EMBL" id="JBHMDO010000010">
    <property type="protein sequence ID" value="MFB9325379.1"/>
    <property type="molecule type" value="Genomic_DNA"/>
</dbReference>
<dbReference type="GO" id="GO:0003677">
    <property type="term" value="F:DNA binding"/>
    <property type="evidence" value="ECO:0007669"/>
    <property type="project" value="UniProtKB-KW"/>
</dbReference>
<proteinExistence type="predicted"/>
<reference evidence="2 3" key="1">
    <citation type="submission" date="2024-09" db="EMBL/GenBank/DDBJ databases">
        <authorList>
            <person name="Sun Q."/>
            <person name="Mori K."/>
        </authorList>
    </citation>
    <scope>NUCLEOTIDE SEQUENCE [LARGE SCALE GENOMIC DNA]</scope>
    <source>
        <strain evidence="2 3">TISTR 2452</strain>
    </source>
</reference>
<sequence>MLRNKYLTAALDVSGKKGLAPPIDITYILYIEKDSFNDAIIVHTRDLKCYLPGTLKYWEEVLNNTGYNFRTVDRNIVVNLDCIVYLEQASRLAYFEWPKSSNSKFCTMSDKHFKAVCKLLNGHEGDSAVAYS</sequence>
<name>A0ABV5KJI0_9BACL</name>
<accession>A0ABV5KJI0</accession>
<feature type="domain" description="HTH LytTR-type" evidence="1">
    <location>
        <begin position="23"/>
        <end position="95"/>
    </location>
</feature>
<gene>
    <name evidence="2" type="ORF">ACFFSY_05520</name>
</gene>
<dbReference type="InterPro" id="IPR007492">
    <property type="entry name" value="LytTR_DNA-bd_dom"/>
</dbReference>
<dbReference type="Proteomes" id="UP001589747">
    <property type="component" value="Unassembled WGS sequence"/>
</dbReference>
<dbReference type="RefSeq" id="WP_377491090.1">
    <property type="nucleotide sequence ID" value="NZ_JBHMDO010000010.1"/>
</dbReference>
<protein>
    <submittedName>
        <fullName evidence="2">LytTR family transcriptional regulator DNA-binding domain-containing protein</fullName>
    </submittedName>
</protein>
<dbReference type="Pfam" id="PF04397">
    <property type="entry name" value="LytTR"/>
    <property type="match status" value="1"/>
</dbReference>
<dbReference type="Gene3D" id="2.40.50.1020">
    <property type="entry name" value="LytTr DNA-binding domain"/>
    <property type="match status" value="1"/>
</dbReference>
<keyword evidence="3" id="KW-1185">Reference proteome</keyword>
<keyword evidence="2" id="KW-0238">DNA-binding</keyword>
<comment type="caution">
    <text evidence="2">The sequence shown here is derived from an EMBL/GenBank/DDBJ whole genome shotgun (WGS) entry which is preliminary data.</text>
</comment>
<organism evidence="2 3">
    <name type="scientific">Paenibacillus aurantiacus</name>
    <dbReference type="NCBI Taxonomy" id="1936118"/>
    <lineage>
        <taxon>Bacteria</taxon>
        <taxon>Bacillati</taxon>
        <taxon>Bacillota</taxon>
        <taxon>Bacilli</taxon>
        <taxon>Bacillales</taxon>
        <taxon>Paenibacillaceae</taxon>
        <taxon>Paenibacillus</taxon>
    </lineage>
</organism>